<dbReference type="EMBL" id="LRPH01000033">
    <property type="protein sequence ID" value="KWU66058.1"/>
    <property type="molecule type" value="Genomic_DNA"/>
</dbReference>
<dbReference type="RefSeq" id="WP_060749532.1">
    <property type="nucleotide sequence ID" value="NZ_LRPH01000033.1"/>
</dbReference>
<proteinExistence type="predicted"/>
<name>A0A120EIX0_BACMY</name>
<accession>A0A120EIX0</accession>
<dbReference type="InterPro" id="IPR008983">
    <property type="entry name" value="Tumour_necrosis_fac-like_dom"/>
</dbReference>
<organism evidence="1 2">
    <name type="scientific">Bacillus mycoides</name>
    <dbReference type="NCBI Taxonomy" id="1405"/>
    <lineage>
        <taxon>Bacteria</taxon>
        <taxon>Bacillati</taxon>
        <taxon>Bacillota</taxon>
        <taxon>Bacilli</taxon>
        <taxon>Bacillales</taxon>
        <taxon>Bacillaceae</taxon>
        <taxon>Bacillus</taxon>
        <taxon>Bacillus cereus group</taxon>
    </lineage>
</organism>
<evidence type="ECO:0000313" key="1">
    <source>
        <dbReference type="EMBL" id="KWU66058.1"/>
    </source>
</evidence>
<evidence type="ECO:0000313" key="2">
    <source>
        <dbReference type="Proteomes" id="UP000065797"/>
    </source>
</evidence>
<sequence length="129" mass="13747">MPIPLDINQLINGTAISHTSPSPIIFLEPNQTYSIEYSVYGTAPEGSGLNVALRLNGTIVFPFSEATNDFNFISPTLFPVGASGGAIINTTGNIPNTLEVLNQAPNGPTIFISNPPFFRAVSIRIIKLS</sequence>
<reference evidence="1 2" key="1">
    <citation type="submission" date="2016-01" db="EMBL/GenBank/DDBJ databases">
        <authorList>
            <person name="McClelland M."/>
            <person name="Jain A."/>
            <person name="Saraogi P."/>
            <person name="Mendelson R."/>
            <person name="Westerman R."/>
            <person name="SanMiguel P."/>
            <person name="Csonka L."/>
        </authorList>
    </citation>
    <scope>NUCLEOTIDE SEQUENCE [LARGE SCALE GENOMIC DNA]</scope>
    <source>
        <strain evidence="1 2">PE8-15</strain>
    </source>
</reference>
<dbReference type="AlphaFoldDB" id="A0A120EIX0"/>
<dbReference type="Gene3D" id="2.60.120.40">
    <property type="match status" value="1"/>
</dbReference>
<gene>
    <name evidence="1" type="ORF">AWW70_00450</name>
</gene>
<evidence type="ECO:0008006" key="3">
    <source>
        <dbReference type="Google" id="ProtNLM"/>
    </source>
</evidence>
<dbReference type="Proteomes" id="UP000065797">
    <property type="component" value="Unassembled WGS sequence"/>
</dbReference>
<comment type="caution">
    <text evidence="1">The sequence shown here is derived from an EMBL/GenBank/DDBJ whole genome shotgun (WGS) entry which is preliminary data.</text>
</comment>
<protein>
    <recommendedName>
        <fullName evidence="3">Exosporium leader peptide</fullName>
    </recommendedName>
</protein>